<dbReference type="EMBL" id="JAVRRG010000240">
    <property type="protein sequence ID" value="KAK5075854.1"/>
    <property type="molecule type" value="Genomic_DNA"/>
</dbReference>
<name>A0ABR0JW91_9EURO</name>
<dbReference type="PRINTS" id="PR00081">
    <property type="entry name" value="GDHRDH"/>
</dbReference>
<dbReference type="InterPro" id="IPR036291">
    <property type="entry name" value="NAD(P)-bd_dom_sf"/>
</dbReference>
<organism evidence="3 4">
    <name type="scientific">Lithohypha guttulata</name>
    <dbReference type="NCBI Taxonomy" id="1690604"/>
    <lineage>
        <taxon>Eukaryota</taxon>
        <taxon>Fungi</taxon>
        <taxon>Dikarya</taxon>
        <taxon>Ascomycota</taxon>
        <taxon>Pezizomycotina</taxon>
        <taxon>Eurotiomycetes</taxon>
        <taxon>Chaetothyriomycetidae</taxon>
        <taxon>Chaetothyriales</taxon>
        <taxon>Trichomeriaceae</taxon>
        <taxon>Lithohypha</taxon>
    </lineage>
</organism>
<dbReference type="Pfam" id="PF13561">
    <property type="entry name" value="adh_short_C2"/>
    <property type="match status" value="1"/>
</dbReference>
<accession>A0ABR0JW91</accession>
<gene>
    <name evidence="3" type="ORF">LTR24_009832</name>
</gene>
<reference evidence="3 4" key="1">
    <citation type="submission" date="2023-08" db="EMBL/GenBank/DDBJ databases">
        <title>Black Yeasts Isolated from many extreme environments.</title>
        <authorList>
            <person name="Coleine C."/>
            <person name="Stajich J.E."/>
            <person name="Selbmann L."/>
        </authorList>
    </citation>
    <scope>NUCLEOTIDE SEQUENCE [LARGE SCALE GENOMIC DNA]</scope>
    <source>
        <strain evidence="3 4">CCFEE 5885</strain>
    </source>
</reference>
<dbReference type="Proteomes" id="UP001345013">
    <property type="component" value="Unassembled WGS sequence"/>
</dbReference>
<proteinExistence type="inferred from homology"/>
<dbReference type="SUPFAM" id="SSF51735">
    <property type="entry name" value="NAD(P)-binding Rossmann-fold domains"/>
    <property type="match status" value="1"/>
</dbReference>
<dbReference type="PANTHER" id="PTHR42760">
    <property type="entry name" value="SHORT-CHAIN DEHYDROGENASES/REDUCTASES FAMILY MEMBER"/>
    <property type="match status" value="1"/>
</dbReference>
<comment type="caution">
    <text evidence="3">The sequence shown here is derived from an EMBL/GenBank/DDBJ whole genome shotgun (WGS) entry which is preliminary data.</text>
</comment>
<dbReference type="Gene3D" id="3.40.50.720">
    <property type="entry name" value="NAD(P)-binding Rossmann-like Domain"/>
    <property type="match status" value="2"/>
</dbReference>
<evidence type="ECO:0000313" key="4">
    <source>
        <dbReference type="Proteomes" id="UP001345013"/>
    </source>
</evidence>
<sequence>MGRLQDKVSIVTGASSGIGRAIALEFAQQGAIVVCANRVPEARIEIPTERETNTHDLINQNGGRSIFVKTDITKPEDIEGLVSRTVADFGRIDILINNAGISLETRRQPLKIHETSLDDFDRTMDVNVRSIFLTCKHVIAQMLKQEPNDAGERGWIINMSSIIGLVGGYNLNAHTAIFENTLSNMEVDLGAVRDLHPLKGIGKPRDIVGAAVFLASEEAGWVTGVNLPVDGGYTCR</sequence>
<dbReference type="InterPro" id="IPR002347">
    <property type="entry name" value="SDR_fam"/>
</dbReference>
<dbReference type="Pfam" id="PF00106">
    <property type="entry name" value="adh_short"/>
    <property type="match status" value="1"/>
</dbReference>
<evidence type="ECO:0000313" key="3">
    <source>
        <dbReference type="EMBL" id="KAK5075854.1"/>
    </source>
</evidence>
<dbReference type="CDD" id="cd05233">
    <property type="entry name" value="SDR_c"/>
    <property type="match status" value="1"/>
</dbReference>
<protein>
    <submittedName>
        <fullName evidence="3">Uncharacterized protein</fullName>
    </submittedName>
</protein>
<keyword evidence="4" id="KW-1185">Reference proteome</keyword>
<dbReference type="PRINTS" id="PR00080">
    <property type="entry name" value="SDRFAMILY"/>
</dbReference>
<evidence type="ECO:0000256" key="1">
    <source>
        <dbReference type="ARBA" id="ARBA00006484"/>
    </source>
</evidence>
<dbReference type="PANTHER" id="PTHR42760:SF124">
    <property type="entry name" value="SHORT-CHAIN DEHYDROGENASE_REDUCTASE"/>
    <property type="match status" value="1"/>
</dbReference>
<evidence type="ECO:0000256" key="2">
    <source>
        <dbReference type="RuleBase" id="RU000363"/>
    </source>
</evidence>
<comment type="similarity">
    <text evidence="1 2">Belongs to the short-chain dehydrogenases/reductases (SDR) family.</text>
</comment>